<gene>
    <name evidence="1" type="ORF">SAMN05660461_2463</name>
</gene>
<evidence type="ECO:0000313" key="2">
    <source>
        <dbReference type="Proteomes" id="UP000190166"/>
    </source>
</evidence>
<dbReference type="EMBL" id="FUZZ01000001">
    <property type="protein sequence ID" value="SKD02254.1"/>
    <property type="molecule type" value="Genomic_DNA"/>
</dbReference>
<organism evidence="1 2">
    <name type="scientific">Chitinophaga ginsengisegetis</name>
    <dbReference type="NCBI Taxonomy" id="393003"/>
    <lineage>
        <taxon>Bacteria</taxon>
        <taxon>Pseudomonadati</taxon>
        <taxon>Bacteroidota</taxon>
        <taxon>Chitinophagia</taxon>
        <taxon>Chitinophagales</taxon>
        <taxon>Chitinophagaceae</taxon>
        <taxon>Chitinophaga</taxon>
    </lineage>
</organism>
<protein>
    <submittedName>
        <fullName evidence="1">Uncharacterized protein</fullName>
    </submittedName>
</protein>
<sequence>MDPMNDLTTAALMQRHADVLFTYDARGRMLQANEPWPDRGLASLSFLGLPVTGTSVRQSGVYSHKGIL</sequence>
<keyword evidence="2" id="KW-1185">Reference proteome</keyword>
<dbReference type="STRING" id="393003.SAMN05660461_2463"/>
<accession>A0A1T5NP00</accession>
<proteinExistence type="predicted"/>
<name>A0A1T5NP00_9BACT</name>
<dbReference type="AlphaFoldDB" id="A0A1T5NP00"/>
<reference evidence="2" key="1">
    <citation type="submission" date="2017-02" db="EMBL/GenBank/DDBJ databases">
        <authorList>
            <person name="Varghese N."/>
            <person name="Submissions S."/>
        </authorList>
    </citation>
    <scope>NUCLEOTIDE SEQUENCE [LARGE SCALE GENOMIC DNA]</scope>
    <source>
        <strain evidence="2">DSM 18108</strain>
    </source>
</reference>
<dbReference type="Proteomes" id="UP000190166">
    <property type="component" value="Unassembled WGS sequence"/>
</dbReference>
<evidence type="ECO:0000313" key="1">
    <source>
        <dbReference type="EMBL" id="SKD02254.1"/>
    </source>
</evidence>